<dbReference type="InterPro" id="IPR003741">
    <property type="entry name" value="LUD_dom"/>
</dbReference>
<keyword evidence="3" id="KW-1185">Reference proteome</keyword>
<dbReference type="PANTHER" id="PTHR43682">
    <property type="entry name" value="LACTATE UTILIZATION PROTEIN C"/>
    <property type="match status" value="1"/>
</dbReference>
<evidence type="ECO:0000259" key="1">
    <source>
        <dbReference type="Pfam" id="PF02589"/>
    </source>
</evidence>
<proteinExistence type="predicted"/>
<reference evidence="2 3" key="1">
    <citation type="submission" date="2017-06" db="EMBL/GenBank/DDBJ databases">
        <title>Complete genome sequence of Nitrospirillum amazonense strain CBAmC, an endophytic nitrogen-fixing and plant growth-promoting bacterium, isolated from sugarcane.</title>
        <authorList>
            <person name="Schwab S."/>
            <person name="dos Santos Teixeira K.R."/>
            <person name="Simoes Araujo J.L."/>
            <person name="Soares Vidal M."/>
            <person name="Borges de Freitas H.R."/>
            <person name="Rivello Crivelaro A.L."/>
            <person name="Bueno de Camargo Nunes A."/>
            <person name="dos Santos C.M."/>
            <person name="Palmeira da Silva Rosa D."/>
            <person name="da Silva Padilha D."/>
            <person name="da Silva E."/>
            <person name="Araujo Terra L."/>
            <person name="Soares Mendes V."/>
            <person name="Farinelli L."/>
            <person name="Magalhaes Cruz L."/>
            <person name="Baldani J.I."/>
        </authorList>
    </citation>
    <scope>NUCLEOTIDE SEQUENCE [LARGE SCALE GENOMIC DNA]</scope>
    <source>
        <strain evidence="2 3">CBAmC</strain>
    </source>
</reference>
<sequence length="222" mass="23682">MSAPPNTARDAILGRLKAAPGRPGPDLPPWTPPTYADKLARFRQMAEANHAEIHDVTAANWLERLATILNNRGVGRLMVAPGTPRGDALLRAAAQGVPLPTLVPYDQSVEVLKDALVHQVDAGLTGTRGAIAETGTLILWPTAQEPRLLSLLPPLHIAVLEEDTLHDTLAAVVRDQGWAAGMPTNALLISGPSKTSDIEQTLAYGVHGPKELIILLVRKEGE</sequence>
<dbReference type="InterPro" id="IPR037171">
    <property type="entry name" value="NagB/RpiA_transferase-like"/>
</dbReference>
<protein>
    <submittedName>
        <fullName evidence="2">Lactate utilization protein</fullName>
    </submittedName>
</protein>
<dbReference type="Gene3D" id="3.40.50.10420">
    <property type="entry name" value="NagB/RpiA/CoA transferase-like"/>
    <property type="match status" value="1"/>
</dbReference>
<dbReference type="KEGG" id="nao:Y958_23180"/>
<dbReference type="InterPro" id="IPR024185">
    <property type="entry name" value="FTHF_cligase-like_sf"/>
</dbReference>
<dbReference type="Pfam" id="PF02589">
    <property type="entry name" value="LUD_dom"/>
    <property type="match status" value="1"/>
</dbReference>
<accession>A0A248K0D7</accession>
<dbReference type="Proteomes" id="UP000197153">
    <property type="component" value="Chromosome 3"/>
</dbReference>
<dbReference type="SUPFAM" id="SSF100950">
    <property type="entry name" value="NagB/RpiA/CoA transferase-like"/>
    <property type="match status" value="1"/>
</dbReference>
<feature type="domain" description="LUD" evidence="1">
    <location>
        <begin position="39"/>
        <end position="217"/>
    </location>
</feature>
<evidence type="ECO:0000313" key="2">
    <source>
        <dbReference type="EMBL" id="ASG23868.1"/>
    </source>
</evidence>
<dbReference type="RefSeq" id="WP_088874333.1">
    <property type="nucleotide sequence ID" value="NZ_CP022112.1"/>
</dbReference>
<gene>
    <name evidence="2" type="ORF">Y958_23180</name>
</gene>
<name>A0A248K0D7_9PROT</name>
<organism evidence="2 3">
    <name type="scientific">Nitrospirillum viridazoti CBAmc</name>
    <dbReference type="NCBI Taxonomy" id="1441467"/>
    <lineage>
        <taxon>Bacteria</taxon>
        <taxon>Pseudomonadati</taxon>
        <taxon>Pseudomonadota</taxon>
        <taxon>Alphaproteobacteria</taxon>
        <taxon>Rhodospirillales</taxon>
        <taxon>Azospirillaceae</taxon>
        <taxon>Nitrospirillum</taxon>
        <taxon>Nitrospirillum viridazoti</taxon>
    </lineage>
</organism>
<dbReference type="AlphaFoldDB" id="A0A248K0D7"/>
<evidence type="ECO:0000313" key="3">
    <source>
        <dbReference type="Proteomes" id="UP000197153"/>
    </source>
</evidence>
<dbReference type="EMBL" id="CP022112">
    <property type="protein sequence ID" value="ASG23868.1"/>
    <property type="molecule type" value="Genomic_DNA"/>
</dbReference>
<dbReference type="PANTHER" id="PTHR43682:SF1">
    <property type="entry name" value="LACTATE UTILIZATION PROTEIN C"/>
    <property type="match status" value="1"/>
</dbReference>